<organism evidence="2 3">
    <name type="scientific">Streblomastix strix</name>
    <dbReference type="NCBI Taxonomy" id="222440"/>
    <lineage>
        <taxon>Eukaryota</taxon>
        <taxon>Metamonada</taxon>
        <taxon>Preaxostyla</taxon>
        <taxon>Oxymonadida</taxon>
        <taxon>Streblomastigidae</taxon>
        <taxon>Streblomastix</taxon>
    </lineage>
</organism>
<evidence type="ECO:0000256" key="1">
    <source>
        <dbReference type="SAM" id="MobiDB-lite"/>
    </source>
</evidence>
<comment type="caution">
    <text evidence="2">The sequence shown here is derived from an EMBL/GenBank/DDBJ whole genome shotgun (WGS) entry which is preliminary data.</text>
</comment>
<gene>
    <name evidence="2" type="ORF">EZS28_011321</name>
</gene>
<evidence type="ECO:0008006" key="4">
    <source>
        <dbReference type="Google" id="ProtNLM"/>
    </source>
</evidence>
<dbReference type="EMBL" id="SNRW01002324">
    <property type="protein sequence ID" value="KAA6393152.1"/>
    <property type="molecule type" value="Genomic_DNA"/>
</dbReference>
<evidence type="ECO:0000313" key="2">
    <source>
        <dbReference type="EMBL" id="KAA6393152.1"/>
    </source>
</evidence>
<feature type="region of interest" description="Disordered" evidence="1">
    <location>
        <begin position="546"/>
        <end position="596"/>
    </location>
</feature>
<dbReference type="AlphaFoldDB" id="A0A5J4WF44"/>
<dbReference type="Proteomes" id="UP000324800">
    <property type="component" value="Unassembled WGS sequence"/>
</dbReference>
<sequence length="596" mass="68860">MRKTEQLDGPSLVVQVEVWGIAQPVEVNVTSNTTVKMIKQKVVLLLDSQYTLFKGKKNLDNNQFAFALGVRNGDKLKLIDNSFIEKQITRLEHDFDKYQRELATQLTIDTDDIFCMDRPINRNLPSGFDEPNESGEQIDLELQSGEYQSLTPHEKIDLAYQKIISYSGHKIGPKIGPNTEKGREEAYFRKWTKIVEVYYDKQREPMYYLQNHQEILQPDFEFPDYDEEFDGDDAEEDGELLAIKKKEISDDEFMKPFHFYRDQLIIMSNKLQQVIQFGNPPVLNKAILLIYRAAALYPRIFLRKLQDHSLESIQLIKQSFLIESQIDLTKFMDNPVALSSLMRFRYFQYADLIHDSCVNKIEKNVDKFLQGQDIQTQPDMNDMNNSKMKSTEILKQQQSSQSSDISNSQIKGLNNIDVLQGEVLGVIQAAPIHLIHFVHSNLERYIPLFTDKKNLLFEYIRIWPHEFGSIINIQEIALPAFRKDKVTIFQAQQKSIQNTLSSFNAQDEQFEIRFNEEPGLVLTYNVSSADNTKNLQAEIVGKVNERLGGSQSGQRKNKKKKSFGRTRLVPKVEEIDGDDDQSMNKDKDQNPSGDVD</sequence>
<protein>
    <recommendedName>
        <fullName evidence="4">Ubiquitin-like domain-containing protein</fullName>
    </recommendedName>
</protein>
<feature type="compositionally biased region" description="Basic residues" evidence="1">
    <location>
        <begin position="555"/>
        <end position="564"/>
    </location>
</feature>
<evidence type="ECO:0000313" key="3">
    <source>
        <dbReference type="Proteomes" id="UP000324800"/>
    </source>
</evidence>
<name>A0A5J4WF44_9EUKA</name>
<accession>A0A5J4WF44</accession>
<reference evidence="2 3" key="1">
    <citation type="submission" date="2019-03" db="EMBL/GenBank/DDBJ databases">
        <title>Single cell metagenomics reveals metabolic interactions within the superorganism composed of flagellate Streblomastix strix and complex community of Bacteroidetes bacteria on its surface.</title>
        <authorList>
            <person name="Treitli S.C."/>
            <person name="Kolisko M."/>
            <person name="Husnik F."/>
            <person name="Keeling P."/>
            <person name="Hampl V."/>
        </authorList>
    </citation>
    <scope>NUCLEOTIDE SEQUENCE [LARGE SCALE GENOMIC DNA]</scope>
    <source>
        <strain evidence="2">ST1C</strain>
    </source>
</reference>
<proteinExistence type="predicted"/>